<feature type="coiled-coil region" evidence="2">
    <location>
        <begin position="3"/>
        <end position="44"/>
    </location>
</feature>
<proteinExistence type="predicted"/>
<dbReference type="GO" id="GO:0016020">
    <property type="term" value="C:membrane"/>
    <property type="evidence" value="ECO:0007669"/>
    <property type="project" value="InterPro"/>
</dbReference>
<accession>A0A1J5RAD6</accession>
<dbReference type="PANTHER" id="PTHR32089:SF112">
    <property type="entry name" value="LYSOZYME-LIKE PROTEIN-RELATED"/>
    <property type="match status" value="1"/>
</dbReference>
<keyword evidence="2" id="KW-0175">Coiled coil</keyword>
<dbReference type="SMART" id="SM00283">
    <property type="entry name" value="MA"/>
    <property type="match status" value="1"/>
</dbReference>
<dbReference type="AlphaFoldDB" id="A0A1J5RAD6"/>
<dbReference type="PROSITE" id="PS50111">
    <property type="entry name" value="CHEMOTAXIS_TRANSDUC_2"/>
    <property type="match status" value="1"/>
</dbReference>
<dbReference type="InterPro" id="IPR025991">
    <property type="entry name" value="Chemoreceptor_zinc-bind_dom"/>
</dbReference>
<evidence type="ECO:0000256" key="2">
    <source>
        <dbReference type="SAM" id="Coils"/>
    </source>
</evidence>
<dbReference type="Gene3D" id="1.20.120.30">
    <property type="entry name" value="Aspartate receptor, ligand-binding domain"/>
    <property type="match status" value="1"/>
</dbReference>
<evidence type="ECO:0000259" key="3">
    <source>
        <dbReference type="PROSITE" id="PS50111"/>
    </source>
</evidence>
<evidence type="ECO:0000256" key="1">
    <source>
        <dbReference type="ARBA" id="ARBA00023224"/>
    </source>
</evidence>
<name>A0A1J5RAD6_9ZZZZ</name>
<sequence>MFFRGLKQELAAARAAREQAQQTIAALEERLAQSDAGRLALERELASSRSEVAIGAGVFANLSSFGESLAGVRQSFAGLANSLAGEKDAANEAARQSGVNKESFEGITGDLKLMFGKIQQASDSVDSLHQRTGQIGGIVQLIKAIADQTNLLALNAAIEAARAGEAGRGFAVVADEVRKLAERTTQATAEIAGLVGTIQEETRSAKLIMDDGADSAGRCSSDAEAATRAMGELLVLAQDMAHTAAASALLSNVEHANIEELQLKLEVYKVFMGQSQIRPEELPDETQCRLGQWYYSDEAKANLSRLPGYREIEDPHRAVHVQARLAVALYREGRLEEALAALRAMEVANLTVMNGVERILAGTRTQARAE</sequence>
<dbReference type="EMBL" id="MLJW01000236">
    <property type="protein sequence ID" value="OIQ92266.1"/>
    <property type="molecule type" value="Genomic_DNA"/>
</dbReference>
<dbReference type="GO" id="GO:0007165">
    <property type="term" value="P:signal transduction"/>
    <property type="evidence" value="ECO:0007669"/>
    <property type="project" value="UniProtKB-KW"/>
</dbReference>
<dbReference type="Pfam" id="PF00015">
    <property type="entry name" value="MCPsignal"/>
    <property type="match status" value="1"/>
</dbReference>
<dbReference type="PANTHER" id="PTHR32089">
    <property type="entry name" value="METHYL-ACCEPTING CHEMOTAXIS PROTEIN MCPB"/>
    <property type="match status" value="1"/>
</dbReference>
<organism evidence="4">
    <name type="scientific">mine drainage metagenome</name>
    <dbReference type="NCBI Taxonomy" id="410659"/>
    <lineage>
        <taxon>unclassified sequences</taxon>
        <taxon>metagenomes</taxon>
        <taxon>ecological metagenomes</taxon>
    </lineage>
</organism>
<dbReference type="Gene3D" id="6.10.250.3200">
    <property type="match status" value="1"/>
</dbReference>
<dbReference type="Pfam" id="PF13682">
    <property type="entry name" value="CZB"/>
    <property type="match status" value="1"/>
</dbReference>
<dbReference type="InterPro" id="IPR004089">
    <property type="entry name" value="MCPsignal_dom"/>
</dbReference>
<reference evidence="4" key="1">
    <citation type="submission" date="2016-10" db="EMBL/GenBank/DDBJ databases">
        <title>Sequence of Gallionella enrichment culture.</title>
        <authorList>
            <person name="Poehlein A."/>
            <person name="Muehling M."/>
            <person name="Daniel R."/>
        </authorList>
    </citation>
    <scope>NUCLEOTIDE SEQUENCE</scope>
</reference>
<protein>
    <submittedName>
        <fullName evidence="4">Biofilm dispersion protein BdlA</fullName>
    </submittedName>
</protein>
<feature type="domain" description="Methyl-accepting transducer" evidence="3">
    <location>
        <begin position="60"/>
        <end position="269"/>
    </location>
</feature>
<gene>
    <name evidence="4" type="primary">bdlA_12</name>
    <name evidence="4" type="ORF">GALL_257820</name>
</gene>
<comment type="caution">
    <text evidence="4">The sequence shown here is derived from an EMBL/GenBank/DDBJ whole genome shotgun (WGS) entry which is preliminary data.</text>
</comment>
<dbReference type="SUPFAM" id="SSF58104">
    <property type="entry name" value="Methyl-accepting chemotaxis protein (MCP) signaling domain"/>
    <property type="match status" value="1"/>
</dbReference>
<keyword evidence="1" id="KW-0807">Transducer</keyword>
<evidence type="ECO:0000313" key="4">
    <source>
        <dbReference type="EMBL" id="OIQ92266.1"/>
    </source>
</evidence>